<sequence>MSAPKPWFLLPGLAALARNIKQRGRTFTAQDLSRWADTEQIDYSLNVAKMALDTMAAWRYVQLQNAKLQRKRIGAINVWVLTESGWAAAKAALRAMPGGPPQGTYALELDVRLWNLLRIRRKLTADEAAQTLVDASAADYPTLKKRIAALLAAWAKYAPKAVGRGVRREPGGHVRFVLYPDNKLGRWPPPTKAGEMHPSAFSNTAPVPSNFLKTPSSEEHV</sequence>
<feature type="compositionally biased region" description="Polar residues" evidence="1">
    <location>
        <begin position="200"/>
        <end position="215"/>
    </location>
</feature>
<reference evidence="2" key="1">
    <citation type="submission" date="2021-03" db="EMBL/GenBank/DDBJ databases">
        <title>Comamonas denitrificans.</title>
        <authorList>
            <person name="Finster K."/>
        </authorList>
    </citation>
    <scope>NUCLEOTIDE SEQUENCE</scope>
    <source>
        <strain evidence="2">MM2021_4</strain>
    </source>
</reference>
<dbReference type="AlphaFoldDB" id="A0A939GY09"/>
<comment type="caution">
    <text evidence="2">The sequence shown here is derived from an EMBL/GenBank/DDBJ whole genome shotgun (WGS) entry which is preliminary data.</text>
</comment>
<keyword evidence="3" id="KW-1185">Reference proteome</keyword>
<proteinExistence type="predicted"/>
<dbReference type="RefSeq" id="WP_207574915.1">
    <property type="nucleotide sequence ID" value="NZ_JAFNME010000009.1"/>
</dbReference>
<evidence type="ECO:0000313" key="2">
    <source>
        <dbReference type="EMBL" id="MBO1249396.1"/>
    </source>
</evidence>
<gene>
    <name evidence="2" type="ORF">J1777_06030</name>
</gene>
<protein>
    <submittedName>
        <fullName evidence="2">Uncharacterized protein</fullName>
    </submittedName>
</protein>
<organism evidence="2 3">
    <name type="scientific">Comamonas denitrificans</name>
    <dbReference type="NCBI Taxonomy" id="117506"/>
    <lineage>
        <taxon>Bacteria</taxon>
        <taxon>Pseudomonadati</taxon>
        <taxon>Pseudomonadota</taxon>
        <taxon>Betaproteobacteria</taxon>
        <taxon>Burkholderiales</taxon>
        <taxon>Comamonadaceae</taxon>
        <taxon>Comamonas</taxon>
    </lineage>
</organism>
<feature type="region of interest" description="Disordered" evidence="1">
    <location>
        <begin position="188"/>
        <end position="221"/>
    </location>
</feature>
<dbReference type="EMBL" id="JAFNME010000009">
    <property type="protein sequence ID" value="MBO1249396.1"/>
    <property type="molecule type" value="Genomic_DNA"/>
</dbReference>
<evidence type="ECO:0000256" key="1">
    <source>
        <dbReference type="SAM" id="MobiDB-lite"/>
    </source>
</evidence>
<accession>A0A939GY09</accession>
<name>A0A939GY09_9BURK</name>
<evidence type="ECO:0000313" key="3">
    <source>
        <dbReference type="Proteomes" id="UP000664731"/>
    </source>
</evidence>
<dbReference type="Proteomes" id="UP000664731">
    <property type="component" value="Unassembled WGS sequence"/>
</dbReference>